<gene>
    <name evidence="1" type="ORF">S06H3_11883</name>
</gene>
<name>X1MCX3_9ZZZZ</name>
<proteinExistence type="predicted"/>
<evidence type="ECO:0000313" key="1">
    <source>
        <dbReference type="EMBL" id="GAI04224.1"/>
    </source>
</evidence>
<dbReference type="EMBL" id="BARV01005842">
    <property type="protein sequence ID" value="GAI04224.1"/>
    <property type="molecule type" value="Genomic_DNA"/>
</dbReference>
<accession>X1MCX3</accession>
<dbReference type="AlphaFoldDB" id="X1MCX3"/>
<organism evidence="1">
    <name type="scientific">marine sediment metagenome</name>
    <dbReference type="NCBI Taxonomy" id="412755"/>
    <lineage>
        <taxon>unclassified sequences</taxon>
        <taxon>metagenomes</taxon>
        <taxon>ecological metagenomes</taxon>
    </lineage>
</organism>
<protein>
    <submittedName>
        <fullName evidence="1">Uncharacterized protein</fullName>
    </submittedName>
</protein>
<reference evidence="1" key="1">
    <citation type="journal article" date="2014" name="Front. Microbiol.">
        <title>High frequency of phylogenetically diverse reductive dehalogenase-homologous genes in deep subseafloor sedimentary metagenomes.</title>
        <authorList>
            <person name="Kawai M."/>
            <person name="Futagami T."/>
            <person name="Toyoda A."/>
            <person name="Takaki Y."/>
            <person name="Nishi S."/>
            <person name="Hori S."/>
            <person name="Arai W."/>
            <person name="Tsubouchi T."/>
            <person name="Morono Y."/>
            <person name="Uchiyama I."/>
            <person name="Ito T."/>
            <person name="Fujiyama A."/>
            <person name="Inagaki F."/>
            <person name="Takami H."/>
        </authorList>
    </citation>
    <scope>NUCLEOTIDE SEQUENCE</scope>
    <source>
        <strain evidence="1">Expedition CK06-06</strain>
    </source>
</reference>
<comment type="caution">
    <text evidence="1">The sequence shown here is derived from an EMBL/GenBank/DDBJ whole genome shotgun (WGS) entry which is preliminary data.</text>
</comment>
<sequence length="144" mass="16383">MSPIANYTTSVEALKTVGEVQRTLVQHGAKSILMNYKDGVIESLSFVVGTPYGDMPVRLPVDAKAVLKVLEKQQVPPRYANYPQAVRISWRIVKDWIRAQMAILETDMVRMEQIFLPYVVTGNDQTVYERMIDRGFYLGEGKQD</sequence>